<evidence type="ECO:0000256" key="2">
    <source>
        <dbReference type="ARBA" id="ARBA00011575"/>
    </source>
</evidence>
<dbReference type="SUPFAM" id="SSF56322">
    <property type="entry name" value="ADC synthase"/>
    <property type="match status" value="1"/>
</dbReference>
<feature type="region of interest" description="Disordered" evidence="9">
    <location>
        <begin position="276"/>
        <end position="299"/>
    </location>
</feature>
<dbReference type="PANTHER" id="PTHR11236">
    <property type="entry name" value="AMINOBENZOATE/ANTHRANILATE SYNTHASE"/>
    <property type="match status" value="1"/>
</dbReference>
<dbReference type="PRINTS" id="PR00095">
    <property type="entry name" value="ANTSNTHASEI"/>
</dbReference>
<name>A0ABY5BUJ8_9LACO</name>
<comment type="function">
    <text evidence="7">Part of a heterotetrameric complex that catalyzes the two-step biosynthesis of anthranilate, an intermediate in the biosynthesis of L-tryptophan. In the first step, the glutamine-binding beta subunit (TrpG) of anthranilate synthase (AS) provides the glutamine amidotransferase activity which generates ammonia as a substrate that, along with chorismate, is used in the second step, catalyzed by the large alpha subunit of AS (TrpE) to produce anthranilate. In the absence of TrpG, TrpE can synthesize anthranilate directly from chorismate and high concentrations of ammonia.</text>
</comment>
<feature type="domain" description="Anthranilate synthase component I N-terminal" evidence="11">
    <location>
        <begin position="17"/>
        <end position="152"/>
    </location>
</feature>
<keyword evidence="4" id="KW-0479">Metal-binding</keyword>
<comment type="catalytic activity">
    <reaction evidence="8">
        <text>chorismate + L-glutamine = anthranilate + pyruvate + L-glutamate + H(+)</text>
        <dbReference type="Rhea" id="RHEA:21732"/>
        <dbReference type="ChEBI" id="CHEBI:15361"/>
        <dbReference type="ChEBI" id="CHEBI:15378"/>
        <dbReference type="ChEBI" id="CHEBI:16567"/>
        <dbReference type="ChEBI" id="CHEBI:29748"/>
        <dbReference type="ChEBI" id="CHEBI:29985"/>
        <dbReference type="ChEBI" id="CHEBI:58359"/>
        <dbReference type="EC" id="4.1.3.27"/>
    </reaction>
</comment>
<dbReference type="Pfam" id="PF04715">
    <property type="entry name" value="Anth_synt_I_N"/>
    <property type="match status" value="1"/>
</dbReference>
<dbReference type="InterPro" id="IPR019999">
    <property type="entry name" value="Anth_synth_I-like"/>
</dbReference>
<comment type="subunit">
    <text evidence="2">Heterotetramer consisting of two non-identical subunits: a beta subunit (TrpG) and a large alpha subunit (TrpE).</text>
</comment>
<evidence type="ECO:0000313" key="13">
    <source>
        <dbReference type="Proteomes" id="UP001057025"/>
    </source>
</evidence>
<dbReference type="EMBL" id="CP097118">
    <property type="protein sequence ID" value="USS88514.1"/>
    <property type="molecule type" value="Genomic_DNA"/>
</dbReference>
<dbReference type="RefSeq" id="WP_252797816.1">
    <property type="nucleotide sequence ID" value="NZ_CP097118.1"/>
</dbReference>
<accession>A0ABY5BUJ8</accession>
<evidence type="ECO:0000256" key="5">
    <source>
        <dbReference type="ARBA" id="ARBA00022842"/>
    </source>
</evidence>
<evidence type="ECO:0000256" key="6">
    <source>
        <dbReference type="ARBA" id="ARBA00023239"/>
    </source>
</evidence>
<reference evidence="12" key="1">
    <citation type="submission" date="2022-05" db="EMBL/GenBank/DDBJ databases">
        <authorList>
            <person name="Oliphant S.A."/>
            <person name="Watson-Haigh N.S."/>
            <person name="Sumby K.M."/>
            <person name="Gardner J.M."/>
            <person name="Jiranek V."/>
        </authorList>
    </citation>
    <scope>NUCLEOTIDE SEQUENCE</scope>
    <source>
        <strain evidence="12">KI11_C11</strain>
    </source>
</reference>
<evidence type="ECO:0000256" key="8">
    <source>
        <dbReference type="ARBA" id="ARBA00047683"/>
    </source>
</evidence>
<feature type="domain" description="Chorismate-utilising enzyme C-terminal" evidence="10">
    <location>
        <begin position="196"/>
        <end position="445"/>
    </location>
</feature>
<evidence type="ECO:0000259" key="10">
    <source>
        <dbReference type="Pfam" id="PF00425"/>
    </source>
</evidence>
<evidence type="ECO:0000256" key="4">
    <source>
        <dbReference type="ARBA" id="ARBA00022723"/>
    </source>
</evidence>
<organism evidence="12 13">
    <name type="scientific">Fructilactobacillus hinvesii</name>
    <dbReference type="NCBI Taxonomy" id="2940300"/>
    <lineage>
        <taxon>Bacteria</taxon>
        <taxon>Bacillati</taxon>
        <taxon>Bacillota</taxon>
        <taxon>Bacilli</taxon>
        <taxon>Lactobacillales</taxon>
        <taxon>Lactobacillaceae</taxon>
        <taxon>Fructilactobacillus</taxon>
    </lineage>
</organism>
<sequence>MTNYVRHVFKYYDPGFNPTQIMAQAHQEHPGAGYLFDLTGQPPFDQQHIIYLGLHPQHQITYREGVITTNGHSISKKLQPYLEQLLQKYHFDAADQPLPFSGGLVGYLAYDYSRELVPNIPAVANPYDFADAAFLLFTEVVGFAPETNEVTLIQNLPEGEPDTLAELRQELQRLQASFTTAPTLHLTHPLQPSYDQPTYTRLIDQVVDHIYRGDIFQLILSNPLVGQATGSLLALYQELTGNYHCYFRCGEFQAATASPETLLRKKGSHLATFPLAGTRRRGKDKAEDEQMAQELLSDPKESAEHNMLVDLGRNDLGAVSQFNSVRVTEHMRLHKYQQVMHLASTVESKIDPEQSALDALQAVFPAGTLSGAPKSSALKIIAQLEQQKRGLYGGTFGYLDFNGDCDFAIGIRLAQQKGDQLLVQSGAGIVADSIGKHEYQECFNKTRVVRQALARATHQEVLADDFTD</sequence>
<evidence type="ECO:0000259" key="11">
    <source>
        <dbReference type="Pfam" id="PF04715"/>
    </source>
</evidence>
<keyword evidence="13" id="KW-1185">Reference proteome</keyword>
<dbReference type="InterPro" id="IPR006805">
    <property type="entry name" value="Anth_synth_I_N"/>
</dbReference>
<evidence type="ECO:0000256" key="3">
    <source>
        <dbReference type="ARBA" id="ARBA00020653"/>
    </source>
</evidence>
<evidence type="ECO:0000256" key="1">
    <source>
        <dbReference type="ARBA" id="ARBA00001946"/>
    </source>
</evidence>
<dbReference type="InterPro" id="IPR005801">
    <property type="entry name" value="ADC_synthase"/>
</dbReference>
<keyword evidence="5" id="KW-0460">Magnesium</keyword>
<dbReference type="InterPro" id="IPR015890">
    <property type="entry name" value="Chorismate_C"/>
</dbReference>
<gene>
    <name evidence="12" type="ORF">M3M39_03300</name>
</gene>
<evidence type="ECO:0000256" key="9">
    <source>
        <dbReference type="SAM" id="MobiDB-lite"/>
    </source>
</evidence>
<dbReference type="Proteomes" id="UP001057025">
    <property type="component" value="Chromosome"/>
</dbReference>
<evidence type="ECO:0000313" key="12">
    <source>
        <dbReference type="EMBL" id="USS88514.1"/>
    </source>
</evidence>
<dbReference type="Pfam" id="PF00425">
    <property type="entry name" value="Chorismate_bind"/>
    <property type="match status" value="1"/>
</dbReference>
<evidence type="ECO:0000256" key="7">
    <source>
        <dbReference type="ARBA" id="ARBA00025634"/>
    </source>
</evidence>
<protein>
    <recommendedName>
        <fullName evidence="3">Anthranilate synthase component 1</fullName>
    </recommendedName>
</protein>
<proteinExistence type="predicted"/>
<dbReference type="Gene3D" id="3.60.120.10">
    <property type="entry name" value="Anthranilate synthase"/>
    <property type="match status" value="1"/>
</dbReference>
<dbReference type="PANTHER" id="PTHR11236:SF48">
    <property type="entry name" value="ISOCHORISMATE SYNTHASE MENF"/>
    <property type="match status" value="1"/>
</dbReference>
<comment type="cofactor">
    <cofactor evidence="1">
        <name>Mg(2+)</name>
        <dbReference type="ChEBI" id="CHEBI:18420"/>
    </cofactor>
</comment>
<keyword evidence="6" id="KW-0456">Lyase</keyword>